<gene>
    <name evidence="3" type="ORF">CLIB1423_11S00672</name>
</gene>
<keyword evidence="3" id="KW-0647">Proteasome</keyword>
<organism evidence="3 4">
    <name type="scientific">[Candida] railenensis</name>
    <dbReference type="NCBI Taxonomy" id="45579"/>
    <lineage>
        <taxon>Eukaryota</taxon>
        <taxon>Fungi</taxon>
        <taxon>Dikarya</taxon>
        <taxon>Ascomycota</taxon>
        <taxon>Saccharomycotina</taxon>
        <taxon>Pichiomycetes</taxon>
        <taxon>Debaryomycetaceae</taxon>
        <taxon>Kurtzmaniella</taxon>
    </lineage>
</organism>
<evidence type="ECO:0000256" key="1">
    <source>
        <dbReference type="ARBA" id="ARBA00023186"/>
    </source>
</evidence>
<dbReference type="GO" id="GO:0005737">
    <property type="term" value="C:cytoplasm"/>
    <property type="evidence" value="ECO:0007669"/>
    <property type="project" value="TreeGrafter"/>
</dbReference>
<dbReference type="Proteomes" id="UP000837801">
    <property type="component" value="Unassembled WGS sequence"/>
</dbReference>
<comment type="caution">
    <text evidence="3">The sequence shown here is derived from an EMBL/GenBank/DDBJ whole genome shotgun (WGS) entry which is preliminary data.</text>
</comment>
<evidence type="ECO:0000256" key="2">
    <source>
        <dbReference type="ARBA" id="ARBA00043974"/>
    </source>
</evidence>
<reference evidence="3" key="1">
    <citation type="submission" date="2022-03" db="EMBL/GenBank/DDBJ databases">
        <authorList>
            <person name="Legras J.-L."/>
            <person name="Devillers H."/>
            <person name="Grondin C."/>
        </authorList>
    </citation>
    <scope>NUCLEOTIDE SEQUENCE</scope>
    <source>
        <strain evidence="3">CLIB 1423</strain>
    </source>
</reference>
<dbReference type="EMBL" id="CAKXYY010000011">
    <property type="protein sequence ID" value="CAH2353482.1"/>
    <property type="molecule type" value="Genomic_DNA"/>
</dbReference>
<name>A0A9P0QQ69_9ASCO</name>
<keyword evidence="1" id="KW-0143">Chaperone</keyword>
<dbReference type="InterPro" id="IPR008012">
    <property type="entry name" value="Ump1"/>
</dbReference>
<protein>
    <submittedName>
        <fullName evidence="3">Proteasome maturation factor Ump1p</fullName>
    </submittedName>
</protein>
<keyword evidence="4" id="KW-1185">Reference proteome</keyword>
<evidence type="ECO:0000313" key="4">
    <source>
        <dbReference type="Proteomes" id="UP000837801"/>
    </source>
</evidence>
<dbReference type="GO" id="GO:0043248">
    <property type="term" value="P:proteasome assembly"/>
    <property type="evidence" value="ECO:0007669"/>
    <property type="project" value="InterPro"/>
</dbReference>
<sequence>MSLRIIPENKQISSINSTQFGDAAVHAPGLQDVLRNQEGPLNLSSKINNRHPLEARVANWEQTQHDAKMESYRRIFGSGVPIQRAMELQIVESTDFKPQILGGSDSMHRDILLNKDASLDWEDVYKGGLESGSNVKDFHSDMEKRMNI</sequence>
<accession>A0A9P0QQ69</accession>
<dbReference type="GO" id="GO:0005634">
    <property type="term" value="C:nucleus"/>
    <property type="evidence" value="ECO:0007669"/>
    <property type="project" value="TreeGrafter"/>
</dbReference>
<dbReference type="AlphaFoldDB" id="A0A9P0QQ69"/>
<evidence type="ECO:0000313" key="3">
    <source>
        <dbReference type="EMBL" id="CAH2353482.1"/>
    </source>
</evidence>
<dbReference type="OrthoDB" id="15001at2759"/>
<comment type="similarity">
    <text evidence="2">Belongs to the POMP/UMP1 family.</text>
</comment>
<dbReference type="PANTHER" id="PTHR12828">
    <property type="entry name" value="PROTEASOME MATURATION PROTEIN UMP1"/>
    <property type="match status" value="1"/>
</dbReference>
<proteinExistence type="inferred from homology"/>
<dbReference type="GO" id="GO:0000502">
    <property type="term" value="C:proteasome complex"/>
    <property type="evidence" value="ECO:0007669"/>
    <property type="project" value="UniProtKB-KW"/>
</dbReference>
<dbReference type="PANTHER" id="PTHR12828:SF3">
    <property type="entry name" value="PROTEASOME MATURATION PROTEIN"/>
    <property type="match status" value="1"/>
</dbReference>
<dbReference type="Pfam" id="PF05348">
    <property type="entry name" value="UMP1"/>
    <property type="match status" value="1"/>
</dbReference>